<dbReference type="GeneTree" id="ENSGT00390000009688"/>
<dbReference type="InterPro" id="IPR029058">
    <property type="entry name" value="AB_hydrolase_fold"/>
</dbReference>
<evidence type="ECO:0000256" key="4">
    <source>
        <dbReference type="ARBA" id="ARBA00019242"/>
    </source>
</evidence>
<dbReference type="GO" id="GO:0035356">
    <property type="term" value="P:intracellular triglyceride homeostasis"/>
    <property type="evidence" value="ECO:0007669"/>
    <property type="project" value="Ensembl"/>
</dbReference>
<dbReference type="PANTHER" id="PTHR13390:SF0">
    <property type="entry name" value="LIPID DROPLET-ASSOCIATED HYDROLASE"/>
    <property type="match status" value="1"/>
</dbReference>
<dbReference type="GO" id="GO:0160077">
    <property type="term" value="P:lipid droplet fusion"/>
    <property type="evidence" value="ECO:0007669"/>
    <property type="project" value="Ensembl"/>
</dbReference>
<accession>A0A8D0H524</accession>
<evidence type="ECO:0000313" key="11">
    <source>
        <dbReference type="Ensembl" id="ENSSPUP00000014454.1"/>
    </source>
</evidence>
<evidence type="ECO:0000256" key="8">
    <source>
        <dbReference type="ARBA" id="ARBA00031924"/>
    </source>
</evidence>
<dbReference type="EC" id="3.1.1.13" evidence="9"/>
<evidence type="ECO:0000256" key="6">
    <source>
        <dbReference type="ARBA" id="ARBA00022801"/>
    </source>
</evidence>
<comment type="catalytic activity">
    <reaction evidence="10">
        <text>a cholesterol ester + H2O = cholesterol + a fatty acid + H(+)</text>
        <dbReference type="Rhea" id="RHEA:36403"/>
        <dbReference type="ChEBI" id="CHEBI:15377"/>
        <dbReference type="ChEBI" id="CHEBI:15378"/>
        <dbReference type="ChEBI" id="CHEBI:16113"/>
        <dbReference type="ChEBI" id="CHEBI:17002"/>
        <dbReference type="ChEBI" id="CHEBI:28868"/>
        <dbReference type="EC" id="3.1.1.13"/>
    </reaction>
    <physiologicalReaction direction="left-to-right" evidence="10">
        <dbReference type="Rhea" id="RHEA:36404"/>
    </physiologicalReaction>
</comment>
<keyword evidence="5" id="KW-0551">Lipid droplet</keyword>
<evidence type="ECO:0000313" key="12">
    <source>
        <dbReference type="Proteomes" id="UP000694392"/>
    </source>
</evidence>
<dbReference type="GO" id="GO:0019915">
    <property type="term" value="P:lipid storage"/>
    <property type="evidence" value="ECO:0007669"/>
    <property type="project" value="InterPro"/>
</dbReference>
<evidence type="ECO:0000256" key="10">
    <source>
        <dbReference type="ARBA" id="ARBA00049527"/>
    </source>
</evidence>
<evidence type="ECO:0000256" key="2">
    <source>
        <dbReference type="ARBA" id="ARBA00004502"/>
    </source>
</evidence>
<evidence type="ECO:0000256" key="5">
    <source>
        <dbReference type="ARBA" id="ARBA00022677"/>
    </source>
</evidence>
<protein>
    <recommendedName>
        <fullName evidence="4">Lipid droplet-associated hydrolase</fullName>
        <ecNumber evidence="9">3.1.1.13</ecNumber>
    </recommendedName>
    <alternativeName>
        <fullName evidence="8">Lipid droplet-associated serine hydrolase</fullName>
    </alternativeName>
</protein>
<keyword evidence="7" id="KW-0256">Endoplasmic reticulum</keyword>
<dbReference type="SUPFAM" id="SSF53474">
    <property type="entry name" value="alpha/beta-Hydrolases"/>
    <property type="match status" value="1"/>
</dbReference>
<gene>
    <name evidence="11" type="primary">LDAH</name>
</gene>
<dbReference type="GO" id="GO:0005811">
    <property type="term" value="C:lipid droplet"/>
    <property type="evidence" value="ECO:0007669"/>
    <property type="project" value="UniProtKB-SubCell"/>
</dbReference>
<reference evidence="11" key="2">
    <citation type="submission" date="2025-09" db="UniProtKB">
        <authorList>
            <consortium name="Ensembl"/>
        </authorList>
    </citation>
    <scope>IDENTIFICATION</scope>
</reference>
<dbReference type="Proteomes" id="UP000694392">
    <property type="component" value="Unplaced"/>
</dbReference>
<dbReference type="GO" id="GO:0005783">
    <property type="term" value="C:endoplasmic reticulum"/>
    <property type="evidence" value="ECO:0007669"/>
    <property type="project" value="UniProtKB-SubCell"/>
</dbReference>
<proteinExistence type="inferred from homology"/>
<dbReference type="FunFam" id="3.40.50.1820:FF:000068">
    <property type="entry name" value="Lipid droplet associated hydrolase"/>
    <property type="match status" value="1"/>
</dbReference>
<dbReference type="InterPro" id="IPR019363">
    <property type="entry name" value="LDAH"/>
</dbReference>
<dbReference type="GO" id="GO:0042632">
    <property type="term" value="P:cholesterol homeostasis"/>
    <property type="evidence" value="ECO:0007669"/>
    <property type="project" value="Ensembl"/>
</dbReference>
<dbReference type="OMA" id="WVPVSYY"/>
<sequence length="323" mass="37481">MKTTSEEQVPLHEEFIYCSGAATQVLKCGPWKDLQKDESKDLPKLLFLVVPGNPGLVSFYKTFIQALYCGFNQQYPVWIVSHAGHCKPPGGMKMTEDTGMKELDDVFGLSGQIEHKLNFVRKNVPEDTKLVLIGHSIGCYIILEMMKRVPELQVLRCLLLFPTIERMAESPHGKIMTPLLCKLRYLLYVPLYLMTFLPERVQISLLRYWMQGIKYDDSFIVTSLDLYYMGCSANAMYIASQEMMKVVERDNTTIRQNLKKLIFYYGSRDKWCPTQYYDEMKKDFPDGDIRLCERRMNHAFVLHASKEMADMIADWLEDDLAKL</sequence>
<dbReference type="Ensembl" id="ENSSPUT00000015424.1">
    <property type="protein sequence ID" value="ENSSPUP00000014454.1"/>
    <property type="gene ID" value="ENSSPUG00000011144.1"/>
</dbReference>
<keyword evidence="12" id="KW-1185">Reference proteome</keyword>
<evidence type="ECO:0000256" key="1">
    <source>
        <dbReference type="ARBA" id="ARBA00004240"/>
    </source>
</evidence>
<reference evidence="11" key="1">
    <citation type="submission" date="2025-08" db="UniProtKB">
        <authorList>
            <consortium name="Ensembl"/>
        </authorList>
    </citation>
    <scope>IDENTIFICATION</scope>
</reference>
<dbReference type="Gene3D" id="3.40.50.1820">
    <property type="entry name" value="alpha/beta hydrolase"/>
    <property type="match status" value="1"/>
</dbReference>
<evidence type="ECO:0000256" key="9">
    <source>
        <dbReference type="ARBA" id="ARBA00039150"/>
    </source>
</evidence>
<dbReference type="PANTHER" id="PTHR13390">
    <property type="entry name" value="LIPASE"/>
    <property type="match status" value="1"/>
</dbReference>
<dbReference type="AlphaFoldDB" id="A0A8D0H524"/>
<keyword evidence="6" id="KW-0378">Hydrolase</keyword>
<organism evidence="11 12">
    <name type="scientific">Sphenodon punctatus</name>
    <name type="common">Tuatara</name>
    <name type="synonym">Hatteria punctata</name>
    <dbReference type="NCBI Taxonomy" id="8508"/>
    <lineage>
        <taxon>Eukaryota</taxon>
        <taxon>Metazoa</taxon>
        <taxon>Chordata</taxon>
        <taxon>Craniata</taxon>
        <taxon>Vertebrata</taxon>
        <taxon>Euteleostomi</taxon>
        <taxon>Lepidosauria</taxon>
        <taxon>Sphenodontia</taxon>
        <taxon>Sphenodontidae</taxon>
        <taxon>Sphenodon</taxon>
    </lineage>
</organism>
<name>A0A8D0H524_SPHPU</name>
<dbReference type="Pfam" id="PF10230">
    <property type="entry name" value="LIDHydrolase"/>
    <property type="match status" value="1"/>
</dbReference>
<evidence type="ECO:0000256" key="3">
    <source>
        <dbReference type="ARBA" id="ARBA00008300"/>
    </source>
</evidence>
<dbReference type="GO" id="GO:0004771">
    <property type="term" value="F:sterol ester esterase activity"/>
    <property type="evidence" value="ECO:0007669"/>
    <property type="project" value="UniProtKB-EC"/>
</dbReference>
<comment type="subcellular location">
    <subcellularLocation>
        <location evidence="1">Endoplasmic reticulum</location>
    </subcellularLocation>
    <subcellularLocation>
        <location evidence="2">Lipid droplet</location>
    </subcellularLocation>
</comment>
<comment type="similarity">
    <text evidence="3">Belongs to the AB hydrolase superfamily. LDAH family.</text>
</comment>
<evidence type="ECO:0000256" key="7">
    <source>
        <dbReference type="ARBA" id="ARBA00022824"/>
    </source>
</evidence>